<dbReference type="NCBIfam" id="TIGR02292">
    <property type="entry name" value="ygfB_yecA"/>
    <property type="match status" value="1"/>
</dbReference>
<dbReference type="Gene3D" id="1.20.120.740">
    <property type="entry name" value="YgfB uncharacterised protein family UPF0149, PF03695"/>
    <property type="match status" value="1"/>
</dbReference>
<evidence type="ECO:0000313" key="2">
    <source>
        <dbReference type="EMBL" id="MDM8562059.1"/>
    </source>
</evidence>
<dbReference type="PANTHER" id="PTHR37528">
    <property type="entry name" value="UPF0149 PROTEIN YGFB"/>
    <property type="match status" value="1"/>
</dbReference>
<dbReference type="InterPro" id="IPR011978">
    <property type="entry name" value="YgfB-like"/>
</dbReference>
<protein>
    <submittedName>
        <fullName evidence="2">UPF0149 family protein</fullName>
    </submittedName>
</protein>
<evidence type="ECO:0000313" key="3">
    <source>
        <dbReference type="Proteomes" id="UP001171945"/>
    </source>
</evidence>
<reference evidence="2" key="1">
    <citation type="submission" date="2023-06" db="EMBL/GenBank/DDBJ databases">
        <title>Uncultivated large filamentous bacteria from sulfidic sediments reveal new species and different genomic features in energy metabolism and defense.</title>
        <authorList>
            <person name="Fonseca A."/>
        </authorList>
    </citation>
    <scope>NUCLEOTIDE SEQUENCE</scope>
    <source>
        <strain evidence="2">HSG4</strain>
    </source>
</reference>
<dbReference type="InterPro" id="IPR036255">
    <property type="entry name" value="YgfB-like_sf"/>
</dbReference>
<accession>A0ABT7VQW8</accession>
<proteinExistence type="inferred from homology"/>
<dbReference type="EMBL" id="JAUCGM010000047">
    <property type="protein sequence ID" value="MDM8562059.1"/>
    <property type="molecule type" value="Genomic_DNA"/>
</dbReference>
<dbReference type="Pfam" id="PF03695">
    <property type="entry name" value="UPF0149"/>
    <property type="match status" value="1"/>
</dbReference>
<gene>
    <name evidence="2" type="ORF">QUF54_01760</name>
</gene>
<name>A0ABT7VQW8_9GAMM</name>
<feature type="non-terminal residue" evidence="2">
    <location>
        <position position="1"/>
    </location>
</feature>
<organism evidence="2 3">
    <name type="scientific">Candidatus Marithioploca araucensis</name>
    <dbReference type="NCBI Taxonomy" id="70273"/>
    <lineage>
        <taxon>Bacteria</taxon>
        <taxon>Pseudomonadati</taxon>
        <taxon>Pseudomonadota</taxon>
        <taxon>Gammaproteobacteria</taxon>
        <taxon>Thiotrichales</taxon>
        <taxon>Thiotrichaceae</taxon>
        <taxon>Candidatus Marithioploca</taxon>
    </lineage>
</organism>
<dbReference type="Proteomes" id="UP001171945">
    <property type="component" value="Unassembled WGS sequence"/>
</dbReference>
<evidence type="ECO:0000256" key="1">
    <source>
        <dbReference type="ARBA" id="ARBA00038308"/>
    </source>
</evidence>
<sequence>CTHHPFSKDEWLKHILGETAFQDGLASKCEQQLLLLKEYTVERLNTYNYEFMPLLPDNDIALPERVQALGGWSEGFLYGLGLTNLETENLPDNSEEFVNDVLSISRIASTPDENEENEESYMQLVEYIKVGVINLYEEMTRVDNEYQ</sequence>
<comment type="caution">
    <text evidence="2">The sequence shown here is derived from an EMBL/GenBank/DDBJ whole genome shotgun (WGS) entry which is preliminary data.</text>
</comment>
<keyword evidence="3" id="KW-1185">Reference proteome</keyword>
<comment type="similarity">
    <text evidence="1">Belongs to the UPF0149 family.</text>
</comment>
<dbReference type="PANTHER" id="PTHR37528:SF1">
    <property type="entry name" value="UPF0149 PROTEIN YGFB"/>
    <property type="match status" value="1"/>
</dbReference>
<dbReference type="SUPFAM" id="SSF101327">
    <property type="entry name" value="YgfB-like"/>
    <property type="match status" value="1"/>
</dbReference>